<name>A0AAI9ZI77_9PEZI</name>
<reference evidence="1" key="1">
    <citation type="submission" date="2021-06" db="EMBL/GenBank/DDBJ databases">
        <title>Comparative genomics, transcriptomics and evolutionary studies reveal genomic signatures of adaptation to plant cell wall in hemibiotrophic fungi.</title>
        <authorList>
            <consortium name="DOE Joint Genome Institute"/>
            <person name="Baroncelli R."/>
            <person name="Diaz J.F."/>
            <person name="Benocci T."/>
            <person name="Peng M."/>
            <person name="Battaglia E."/>
            <person name="Haridas S."/>
            <person name="Andreopoulos W."/>
            <person name="Labutti K."/>
            <person name="Pangilinan J."/>
            <person name="Floch G.L."/>
            <person name="Makela M.R."/>
            <person name="Henrissat B."/>
            <person name="Grigoriev I.V."/>
            <person name="Crouch J.A."/>
            <person name="De Vries R.P."/>
            <person name="Sukno S.A."/>
            <person name="Thon M.R."/>
        </authorList>
    </citation>
    <scope>NUCLEOTIDE SEQUENCE</scope>
    <source>
        <strain evidence="1">CBS 102054</strain>
    </source>
</reference>
<dbReference type="RefSeq" id="XP_060441049.1">
    <property type="nucleotide sequence ID" value="XM_060591097.1"/>
</dbReference>
<comment type="caution">
    <text evidence="1">The sequence shown here is derived from an EMBL/GenBank/DDBJ whole genome shotgun (WGS) entry which is preliminary data.</text>
</comment>
<dbReference type="EMBL" id="JAHMHQ010000021">
    <property type="protein sequence ID" value="KAK1625054.1"/>
    <property type="molecule type" value="Genomic_DNA"/>
</dbReference>
<organism evidence="1 2">
    <name type="scientific">Colletotrichum phormii</name>
    <dbReference type="NCBI Taxonomy" id="359342"/>
    <lineage>
        <taxon>Eukaryota</taxon>
        <taxon>Fungi</taxon>
        <taxon>Dikarya</taxon>
        <taxon>Ascomycota</taxon>
        <taxon>Pezizomycotina</taxon>
        <taxon>Sordariomycetes</taxon>
        <taxon>Hypocreomycetidae</taxon>
        <taxon>Glomerellales</taxon>
        <taxon>Glomerellaceae</taxon>
        <taxon>Colletotrichum</taxon>
        <taxon>Colletotrichum acutatum species complex</taxon>
    </lineage>
</organism>
<evidence type="ECO:0000313" key="2">
    <source>
        <dbReference type="Proteomes" id="UP001243989"/>
    </source>
</evidence>
<evidence type="ECO:0000313" key="1">
    <source>
        <dbReference type="EMBL" id="KAK1625054.1"/>
    </source>
</evidence>
<proteinExistence type="predicted"/>
<accession>A0AAI9ZI77</accession>
<gene>
    <name evidence="1" type="ORF">BDP81DRAFT_436062</name>
</gene>
<dbReference type="AlphaFoldDB" id="A0AAI9ZI77"/>
<dbReference type="GeneID" id="85475959"/>
<sequence length="85" mass="9685">MSWSESSSTLQANYDDVNPFMDQELCVDQKPCESRQFPPSSSLPDSSWRGLEKNVVGQILSSYLPSMCDRDMHDLLNHHPRVSIL</sequence>
<protein>
    <submittedName>
        <fullName evidence="1">Uncharacterized protein</fullName>
    </submittedName>
</protein>
<dbReference type="Proteomes" id="UP001243989">
    <property type="component" value="Unassembled WGS sequence"/>
</dbReference>
<keyword evidence="2" id="KW-1185">Reference proteome</keyword>